<dbReference type="STRING" id="1858805.M5G770"/>
<dbReference type="SUPFAM" id="SSF103473">
    <property type="entry name" value="MFS general substrate transporter"/>
    <property type="match status" value="1"/>
</dbReference>
<gene>
    <name evidence="7" type="ORF">DACRYDRAFT_12869</name>
</gene>
<evidence type="ECO:0000256" key="5">
    <source>
        <dbReference type="SAM" id="Phobius"/>
    </source>
</evidence>
<organism evidence="7 8">
    <name type="scientific">Dacryopinax primogenitus (strain DJM 731)</name>
    <name type="common">Brown rot fungus</name>
    <dbReference type="NCBI Taxonomy" id="1858805"/>
    <lineage>
        <taxon>Eukaryota</taxon>
        <taxon>Fungi</taxon>
        <taxon>Dikarya</taxon>
        <taxon>Basidiomycota</taxon>
        <taxon>Agaricomycotina</taxon>
        <taxon>Dacrymycetes</taxon>
        <taxon>Dacrymycetales</taxon>
        <taxon>Dacrymycetaceae</taxon>
        <taxon>Dacryopinax</taxon>
    </lineage>
</organism>
<feature type="transmembrane region" description="Helical" evidence="5">
    <location>
        <begin position="102"/>
        <end position="120"/>
    </location>
</feature>
<evidence type="ECO:0000256" key="3">
    <source>
        <dbReference type="ARBA" id="ARBA00022989"/>
    </source>
</evidence>
<dbReference type="Proteomes" id="UP000030653">
    <property type="component" value="Unassembled WGS sequence"/>
</dbReference>
<evidence type="ECO:0000256" key="4">
    <source>
        <dbReference type="ARBA" id="ARBA00023136"/>
    </source>
</evidence>
<comment type="subcellular location">
    <subcellularLocation>
        <location evidence="1">Membrane</location>
        <topology evidence="1">Multi-pass membrane protein</topology>
    </subcellularLocation>
</comment>
<evidence type="ECO:0000313" key="7">
    <source>
        <dbReference type="EMBL" id="EJU06086.1"/>
    </source>
</evidence>
<dbReference type="RefSeq" id="XP_040632980.1">
    <property type="nucleotide sequence ID" value="XM_040770952.1"/>
</dbReference>
<accession>M5G770</accession>
<dbReference type="GO" id="GO:0005886">
    <property type="term" value="C:plasma membrane"/>
    <property type="evidence" value="ECO:0007669"/>
    <property type="project" value="TreeGrafter"/>
</dbReference>
<feature type="transmembrane region" description="Helical" evidence="5">
    <location>
        <begin position="65"/>
        <end position="90"/>
    </location>
</feature>
<keyword evidence="2 5" id="KW-0812">Transmembrane</keyword>
<dbReference type="InterPro" id="IPR020846">
    <property type="entry name" value="MFS_dom"/>
</dbReference>
<name>M5G770_DACPD</name>
<feature type="domain" description="Major facilitator superfamily (MFS) profile" evidence="6">
    <location>
        <begin position="68"/>
        <end position="200"/>
    </location>
</feature>
<dbReference type="InterPro" id="IPR036259">
    <property type="entry name" value="MFS_trans_sf"/>
</dbReference>
<proteinExistence type="predicted"/>
<dbReference type="HOGENOM" id="CLU_1390728_0_0_1"/>
<dbReference type="EMBL" id="JH795855">
    <property type="protein sequence ID" value="EJU06086.1"/>
    <property type="molecule type" value="Genomic_DNA"/>
</dbReference>
<keyword evidence="4 5" id="KW-0472">Membrane</keyword>
<dbReference type="AlphaFoldDB" id="M5G770"/>
<protein>
    <recommendedName>
        <fullName evidence="6">Major facilitator superfamily (MFS) profile domain-containing protein</fullName>
    </recommendedName>
</protein>
<sequence length="200" mass="21500">MQQVKDSQLELVITSSRLNRLTKEANVQKNGTDASIMMVPAQGSFDLSEEVHYLTGLKVFLASSLWIPVSAMVISLFLVVLDQTIIATAIPCIAFDFNALNLIMWIVSAYLITQAGLLMLYGQVLLIAPTKWVYITAITLFEIGSLICGVSPNVNVLIFGRAFAGIGAAGIIVSILNKGSKSCPSNSIPSYLACSEQSLP</sequence>
<dbReference type="PANTHER" id="PTHR23501">
    <property type="entry name" value="MAJOR FACILITATOR SUPERFAMILY"/>
    <property type="match status" value="1"/>
</dbReference>
<keyword evidence="8" id="KW-1185">Reference proteome</keyword>
<dbReference type="GeneID" id="63686014"/>
<dbReference type="Gene3D" id="1.20.1720.10">
    <property type="entry name" value="Multidrug resistance protein D"/>
    <property type="match status" value="1"/>
</dbReference>
<feature type="transmembrane region" description="Helical" evidence="5">
    <location>
        <begin position="132"/>
        <end position="152"/>
    </location>
</feature>
<feature type="transmembrane region" description="Helical" evidence="5">
    <location>
        <begin position="158"/>
        <end position="176"/>
    </location>
</feature>
<dbReference type="PROSITE" id="PS50850">
    <property type="entry name" value="MFS"/>
    <property type="match status" value="1"/>
</dbReference>
<dbReference type="OMA" id="RCKSARC"/>
<dbReference type="Pfam" id="PF07690">
    <property type="entry name" value="MFS_1"/>
    <property type="match status" value="1"/>
</dbReference>
<evidence type="ECO:0000313" key="8">
    <source>
        <dbReference type="Proteomes" id="UP000030653"/>
    </source>
</evidence>
<evidence type="ECO:0000256" key="2">
    <source>
        <dbReference type="ARBA" id="ARBA00022692"/>
    </source>
</evidence>
<evidence type="ECO:0000256" key="1">
    <source>
        <dbReference type="ARBA" id="ARBA00004141"/>
    </source>
</evidence>
<dbReference type="GO" id="GO:0022857">
    <property type="term" value="F:transmembrane transporter activity"/>
    <property type="evidence" value="ECO:0007669"/>
    <property type="project" value="InterPro"/>
</dbReference>
<evidence type="ECO:0000259" key="6">
    <source>
        <dbReference type="PROSITE" id="PS50850"/>
    </source>
</evidence>
<keyword evidence="3 5" id="KW-1133">Transmembrane helix</keyword>
<dbReference type="PANTHER" id="PTHR23501:SF198">
    <property type="entry name" value="AZOLE RESISTANCE PROTEIN 1-RELATED"/>
    <property type="match status" value="1"/>
</dbReference>
<dbReference type="InterPro" id="IPR011701">
    <property type="entry name" value="MFS"/>
</dbReference>
<dbReference type="OrthoDB" id="3234040at2759"/>
<reference evidence="7 8" key="1">
    <citation type="journal article" date="2012" name="Science">
        <title>The Paleozoic origin of enzymatic lignin decomposition reconstructed from 31 fungal genomes.</title>
        <authorList>
            <person name="Floudas D."/>
            <person name="Binder M."/>
            <person name="Riley R."/>
            <person name="Barry K."/>
            <person name="Blanchette R.A."/>
            <person name="Henrissat B."/>
            <person name="Martinez A.T."/>
            <person name="Otillar R."/>
            <person name="Spatafora J.W."/>
            <person name="Yadav J.S."/>
            <person name="Aerts A."/>
            <person name="Benoit I."/>
            <person name="Boyd A."/>
            <person name="Carlson A."/>
            <person name="Copeland A."/>
            <person name="Coutinho P.M."/>
            <person name="de Vries R.P."/>
            <person name="Ferreira P."/>
            <person name="Findley K."/>
            <person name="Foster B."/>
            <person name="Gaskell J."/>
            <person name="Glotzer D."/>
            <person name="Gorecki P."/>
            <person name="Heitman J."/>
            <person name="Hesse C."/>
            <person name="Hori C."/>
            <person name="Igarashi K."/>
            <person name="Jurgens J.A."/>
            <person name="Kallen N."/>
            <person name="Kersten P."/>
            <person name="Kohler A."/>
            <person name="Kuees U."/>
            <person name="Kumar T.K.A."/>
            <person name="Kuo A."/>
            <person name="LaButti K."/>
            <person name="Larrondo L.F."/>
            <person name="Lindquist E."/>
            <person name="Ling A."/>
            <person name="Lombard V."/>
            <person name="Lucas S."/>
            <person name="Lundell T."/>
            <person name="Martin R."/>
            <person name="McLaughlin D.J."/>
            <person name="Morgenstern I."/>
            <person name="Morin E."/>
            <person name="Murat C."/>
            <person name="Nagy L.G."/>
            <person name="Nolan M."/>
            <person name="Ohm R.A."/>
            <person name="Patyshakuliyeva A."/>
            <person name="Rokas A."/>
            <person name="Ruiz-Duenas F.J."/>
            <person name="Sabat G."/>
            <person name="Salamov A."/>
            <person name="Samejima M."/>
            <person name="Schmutz J."/>
            <person name="Slot J.C."/>
            <person name="St John F."/>
            <person name="Stenlid J."/>
            <person name="Sun H."/>
            <person name="Sun S."/>
            <person name="Syed K."/>
            <person name="Tsang A."/>
            <person name="Wiebenga A."/>
            <person name="Young D."/>
            <person name="Pisabarro A."/>
            <person name="Eastwood D.C."/>
            <person name="Martin F."/>
            <person name="Cullen D."/>
            <person name="Grigoriev I.V."/>
            <person name="Hibbett D.S."/>
        </authorList>
    </citation>
    <scope>NUCLEOTIDE SEQUENCE [LARGE SCALE GENOMIC DNA]</scope>
    <source>
        <strain evidence="7 8">DJM-731 SS1</strain>
    </source>
</reference>